<accession>A0A9I9DZN4</accession>
<reference evidence="1" key="1">
    <citation type="submission" date="2023-03" db="UniProtKB">
        <authorList>
            <consortium name="EnsemblPlants"/>
        </authorList>
    </citation>
    <scope>IDENTIFICATION</scope>
</reference>
<dbReference type="AlphaFoldDB" id="A0A9I9DZN4"/>
<evidence type="ECO:0000313" key="1">
    <source>
        <dbReference type="EnsemblPlants" id="MELO3C025703.2.1"/>
    </source>
</evidence>
<organism evidence="1">
    <name type="scientific">Cucumis melo</name>
    <name type="common">Muskmelon</name>
    <dbReference type="NCBI Taxonomy" id="3656"/>
    <lineage>
        <taxon>Eukaryota</taxon>
        <taxon>Viridiplantae</taxon>
        <taxon>Streptophyta</taxon>
        <taxon>Embryophyta</taxon>
        <taxon>Tracheophyta</taxon>
        <taxon>Spermatophyta</taxon>
        <taxon>Magnoliopsida</taxon>
        <taxon>eudicotyledons</taxon>
        <taxon>Gunneridae</taxon>
        <taxon>Pentapetalae</taxon>
        <taxon>rosids</taxon>
        <taxon>fabids</taxon>
        <taxon>Cucurbitales</taxon>
        <taxon>Cucurbitaceae</taxon>
        <taxon>Benincaseae</taxon>
        <taxon>Cucumis</taxon>
    </lineage>
</organism>
<dbReference type="EnsemblPlants" id="MELO3C025703.2.1">
    <property type="protein sequence ID" value="MELO3C025703.2.1"/>
    <property type="gene ID" value="MELO3C025703.2"/>
</dbReference>
<name>A0A9I9DZN4_CUCME</name>
<protein>
    <submittedName>
        <fullName evidence="1">Uncharacterized protein</fullName>
    </submittedName>
</protein>
<sequence length="144" mass="16509">MARFTGQIERDDGSGRVNLVGSGIVCSAKRVEGGRRKHDDDGTGRTRSDEVRAIDGIRIYDWKRKTKGLKAPVDPNARTKEVRHERQGFNYRRRTRRLRWGVGAQRTTTKRERSEMVAAVGFRVKEMKEKKKSLGMVARLIIII</sequence>
<proteinExistence type="predicted"/>
<dbReference type="Gramene" id="MELO3C025703.2.1">
    <property type="protein sequence ID" value="MELO3C025703.2.1"/>
    <property type="gene ID" value="MELO3C025703.2"/>
</dbReference>